<evidence type="ECO:0000313" key="2">
    <source>
        <dbReference type="Proteomes" id="UP001148018"/>
    </source>
</evidence>
<dbReference type="AlphaFoldDB" id="A0A9Q0E707"/>
<evidence type="ECO:0000313" key="1">
    <source>
        <dbReference type="EMBL" id="KAJ3601800.1"/>
    </source>
</evidence>
<gene>
    <name evidence="1" type="ORF">NHX12_029564</name>
</gene>
<keyword evidence="2" id="KW-1185">Reference proteome</keyword>
<organism evidence="1 2">
    <name type="scientific">Muraenolepis orangiensis</name>
    <name type="common">Patagonian moray cod</name>
    <dbReference type="NCBI Taxonomy" id="630683"/>
    <lineage>
        <taxon>Eukaryota</taxon>
        <taxon>Metazoa</taxon>
        <taxon>Chordata</taxon>
        <taxon>Craniata</taxon>
        <taxon>Vertebrata</taxon>
        <taxon>Euteleostomi</taxon>
        <taxon>Actinopterygii</taxon>
        <taxon>Neopterygii</taxon>
        <taxon>Teleostei</taxon>
        <taxon>Neoteleostei</taxon>
        <taxon>Acanthomorphata</taxon>
        <taxon>Zeiogadaria</taxon>
        <taxon>Gadariae</taxon>
        <taxon>Gadiformes</taxon>
        <taxon>Muraenolepidoidei</taxon>
        <taxon>Muraenolepididae</taxon>
        <taxon>Muraenolepis</taxon>
    </lineage>
</organism>
<dbReference type="EMBL" id="JANIIK010000046">
    <property type="protein sequence ID" value="KAJ3601800.1"/>
    <property type="molecule type" value="Genomic_DNA"/>
</dbReference>
<feature type="non-terminal residue" evidence="1">
    <location>
        <position position="1"/>
    </location>
</feature>
<accession>A0A9Q0E707</accession>
<dbReference type="Proteomes" id="UP001148018">
    <property type="component" value="Unassembled WGS sequence"/>
</dbReference>
<name>A0A9Q0E707_9TELE</name>
<sequence>PALFCSLQVWEQQPRNQAALSTGKGEAVAPPPPLVAAHPGKDSRNRVTVSVASPCPWSRGNPEKVPQTHRGVRLCVRTPLSSPSAGGTEGGDRE</sequence>
<reference evidence="1" key="1">
    <citation type="submission" date="2022-07" db="EMBL/GenBank/DDBJ databases">
        <title>Chromosome-level genome of Muraenolepis orangiensis.</title>
        <authorList>
            <person name="Kim J."/>
        </authorList>
    </citation>
    <scope>NUCLEOTIDE SEQUENCE</scope>
    <source>
        <strain evidence="1">KU_S4_2022</strain>
        <tissue evidence="1">Muscle</tissue>
    </source>
</reference>
<proteinExistence type="predicted"/>
<protein>
    <submittedName>
        <fullName evidence="1">Uncharacterized protein</fullName>
    </submittedName>
</protein>
<comment type="caution">
    <text evidence="1">The sequence shown here is derived from an EMBL/GenBank/DDBJ whole genome shotgun (WGS) entry which is preliminary data.</text>
</comment>